<reference evidence="2 3" key="1">
    <citation type="journal article" date="2007" name="Science">
        <title>Sea anemone genome reveals ancestral eumetazoan gene repertoire and genomic organization.</title>
        <authorList>
            <person name="Putnam N.H."/>
            <person name="Srivastava M."/>
            <person name="Hellsten U."/>
            <person name="Dirks B."/>
            <person name="Chapman J."/>
            <person name="Salamov A."/>
            <person name="Terry A."/>
            <person name="Shapiro H."/>
            <person name="Lindquist E."/>
            <person name="Kapitonov V.V."/>
            <person name="Jurka J."/>
            <person name="Genikhovich G."/>
            <person name="Grigoriev I.V."/>
            <person name="Lucas S.M."/>
            <person name="Steele R.E."/>
            <person name="Finnerty J.R."/>
            <person name="Technau U."/>
            <person name="Martindale M.Q."/>
            <person name="Rokhsar D.S."/>
        </authorList>
    </citation>
    <scope>NUCLEOTIDE SEQUENCE [LARGE SCALE GENOMIC DNA]</scope>
    <source>
        <strain evidence="3">CH2 X CH6</strain>
    </source>
</reference>
<dbReference type="HOGENOM" id="CLU_2190579_0_0_1"/>
<protein>
    <submittedName>
        <fullName evidence="2">Uncharacterized protein</fullName>
    </submittedName>
</protein>
<dbReference type="Proteomes" id="UP000001593">
    <property type="component" value="Unassembled WGS sequence"/>
</dbReference>
<dbReference type="STRING" id="45351.A7TAX6"/>
<feature type="region of interest" description="Disordered" evidence="1">
    <location>
        <begin position="84"/>
        <end position="109"/>
    </location>
</feature>
<sequence length="109" mass="12913">KQMKKEKKKGLKKVKLTAVNQNKYGKYGILVDSDMYTKQPEFYCWLMEIKKVNPEIIGRFETKKYFDDFMEDYNTATLPHKKCKSGKAVGDETSNEAADRKRVQEEYWL</sequence>
<dbReference type="AlphaFoldDB" id="A7TAX6"/>
<dbReference type="eggNOG" id="ENOG502QPV8">
    <property type="taxonomic scope" value="Eukaryota"/>
</dbReference>
<feature type="non-terminal residue" evidence="2">
    <location>
        <position position="109"/>
    </location>
</feature>
<evidence type="ECO:0000313" key="2">
    <source>
        <dbReference type="EMBL" id="EDO26841.1"/>
    </source>
</evidence>
<feature type="compositionally biased region" description="Basic and acidic residues" evidence="1">
    <location>
        <begin position="97"/>
        <end position="109"/>
    </location>
</feature>
<keyword evidence="3" id="KW-1185">Reference proteome</keyword>
<dbReference type="PANTHER" id="PTHR34689:SF1">
    <property type="entry name" value="NUCLEIC ACID-BINDING PROTEIN"/>
    <property type="match status" value="1"/>
</dbReference>
<evidence type="ECO:0000313" key="3">
    <source>
        <dbReference type="Proteomes" id="UP000001593"/>
    </source>
</evidence>
<dbReference type="EMBL" id="DS474555">
    <property type="protein sequence ID" value="EDO26841.1"/>
    <property type="molecule type" value="Genomic_DNA"/>
</dbReference>
<name>A7TAX6_NEMVE</name>
<gene>
    <name evidence="2" type="ORF">NEMVEDRAFT_v1g224671</name>
</gene>
<proteinExistence type="predicted"/>
<evidence type="ECO:0000256" key="1">
    <source>
        <dbReference type="SAM" id="MobiDB-lite"/>
    </source>
</evidence>
<dbReference type="PANTHER" id="PTHR34689">
    <property type="entry name" value="NUCLEIC ACID-BINDING PROTEIN"/>
    <property type="match status" value="1"/>
</dbReference>
<accession>A7TAX6</accession>
<dbReference type="InParanoid" id="A7TAX6"/>
<organism evidence="2 3">
    <name type="scientific">Nematostella vectensis</name>
    <name type="common">Starlet sea anemone</name>
    <dbReference type="NCBI Taxonomy" id="45351"/>
    <lineage>
        <taxon>Eukaryota</taxon>
        <taxon>Metazoa</taxon>
        <taxon>Cnidaria</taxon>
        <taxon>Anthozoa</taxon>
        <taxon>Hexacorallia</taxon>
        <taxon>Actiniaria</taxon>
        <taxon>Edwardsiidae</taxon>
        <taxon>Nematostella</taxon>
    </lineage>
</organism>